<accession>A0A815QM93</accession>
<sequence>MCSIKRGMNEGNQSWAPGAVPSSSSTSSINPADNDQLTALIKDTISSQNFLSDLHNLIANNSLISELCRQITSSPIFVQLISTLVSSKIIHCGKQIEKLQSTVDELDNTVTELYEYVNQLEMRYNELEQYNKRKNLIIHGIPETLNEHTDKIAVDIAKSIDHSLDEKSIYASHRLPTSNKNIPGSIVVGLLRYSDRQASIKNRQKLRAYQCYKNVFIVI</sequence>
<reference evidence="2" key="1">
    <citation type="submission" date="2021-02" db="EMBL/GenBank/DDBJ databases">
        <authorList>
            <person name="Nowell W R."/>
        </authorList>
    </citation>
    <scope>NUCLEOTIDE SEQUENCE</scope>
</reference>
<dbReference type="OrthoDB" id="7351105at2759"/>
<keyword evidence="4" id="KW-1185">Reference proteome</keyword>
<protein>
    <submittedName>
        <fullName evidence="2">Uncharacterized protein</fullName>
    </submittedName>
</protein>
<organism evidence="2 4">
    <name type="scientific">Didymodactylos carnosus</name>
    <dbReference type="NCBI Taxonomy" id="1234261"/>
    <lineage>
        <taxon>Eukaryota</taxon>
        <taxon>Metazoa</taxon>
        <taxon>Spiralia</taxon>
        <taxon>Gnathifera</taxon>
        <taxon>Rotifera</taxon>
        <taxon>Eurotatoria</taxon>
        <taxon>Bdelloidea</taxon>
        <taxon>Philodinida</taxon>
        <taxon>Philodinidae</taxon>
        <taxon>Didymodactylos</taxon>
    </lineage>
</organism>
<comment type="caution">
    <text evidence="2">The sequence shown here is derived from an EMBL/GenBank/DDBJ whole genome shotgun (WGS) entry which is preliminary data.</text>
</comment>
<feature type="region of interest" description="Disordered" evidence="1">
    <location>
        <begin position="1"/>
        <end position="29"/>
    </location>
</feature>
<name>A0A815QM93_9BILA</name>
<dbReference type="Gene3D" id="1.20.5.50">
    <property type="match status" value="1"/>
</dbReference>
<evidence type="ECO:0000256" key="1">
    <source>
        <dbReference type="SAM" id="MobiDB-lite"/>
    </source>
</evidence>
<dbReference type="Proteomes" id="UP000681722">
    <property type="component" value="Unassembled WGS sequence"/>
</dbReference>
<proteinExistence type="predicted"/>
<dbReference type="EMBL" id="CAJNOQ010020234">
    <property type="protein sequence ID" value="CAF1465181.1"/>
    <property type="molecule type" value="Genomic_DNA"/>
</dbReference>
<evidence type="ECO:0000313" key="4">
    <source>
        <dbReference type="Proteomes" id="UP000663829"/>
    </source>
</evidence>
<evidence type="ECO:0000313" key="3">
    <source>
        <dbReference type="EMBL" id="CAF4334486.1"/>
    </source>
</evidence>
<gene>
    <name evidence="2" type="ORF">GPM918_LOCUS35242</name>
    <name evidence="3" type="ORF">SRO942_LOCUS35958</name>
</gene>
<dbReference type="AlphaFoldDB" id="A0A815QM93"/>
<dbReference type="EMBL" id="CAJOBC010085696">
    <property type="protein sequence ID" value="CAF4334486.1"/>
    <property type="molecule type" value="Genomic_DNA"/>
</dbReference>
<evidence type="ECO:0000313" key="2">
    <source>
        <dbReference type="EMBL" id="CAF1465181.1"/>
    </source>
</evidence>
<dbReference type="Proteomes" id="UP000663829">
    <property type="component" value="Unassembled WGS sequence"/>
</dbReference>